<comment type="caution">
    <text evidence="3">The sequence shown here is derived from an EMBL/GenBank/DDBJ whole genome shotgun (WGS) entry which is preliminary data.</text>
</comment>
<dbReference type="Proteomes" id="UP000051673">
    <property type="component" value="Unassembled WGS sequence"/>
</dbReference>
<dbReference type="PROSITE" id="PS51729">
    <property type="entry name" value="GNAT_YJDJ"/>
    <property type="match status" value="1"/>
</dbReference>
<dbReference type="SUPFAM" id="SSF55729">
    <property type="entry name" value="Acyl-CoA N-acyltransferases (Nat)"/>
    <property type="match status" value="1"/>
</dbReference>
<organism evidence="3 4">
    <name type="scientific">Weissella minor</name>
    <dbReference type="NCBI Taxonomy" id="1620"/>
    <lineage>
        <taxon>Bacteria</taxon>
        <taxon>Bacillati</taxon>
        <taxon>Bacillota</taxon>
        <taxon>Bacilli</taxon>
        <taxon>Lactobacillales</taxon>
        <taxon>Lactobacillaceae</taxon>
        <taxon>Weissella</taxon>
    </lineage>
</organism>
<name>A0A0R2JQR9_9LACO</name>
<dbReference type="InterPro" id="IPR016181">
    <property type="entry name" value="Acyl_CoA_acyltransferase"/>
</dbReference>
<evidence type="ECO:0000259" key="1">
    <source>
        <dbReference type="PROSITE" id="PS51186"/>
    </source>
</evidence>
<dbReference type="PANTHER" id="PTHR31435">
    <property type="entry name" value="PROTEIN NATD1"/>
    <property type="match status" value="1"/>
</dbReference>
<dbReference type="EMBL" id="JQCD01000009">
    <property type="protein sequence ID" value="KRN77749.1"/>
    <property type="molecule type" value="Genomic_DNA"/>
</dbReference>
<dbReference type="PANTHER" id="PTHR31435:SF10">
    <property type="entry name" value="BSR4717 PROTEIN"/>
    <property type="match status" value="1"/>
</dbReference>
<dbReference type="PROSITE" id="PS51186">
    <property type="entry name" value="GNAT"/>
    <property type="match status" value="1"/>
</dbReference>
<dbReference type="STRING" id="1620.IV67_GL001275"/>
<evidence type="ECO:0000259" key="2">
    <source>
        <dbReference type="PROSITE" id="PS51729"/>
    </source>
</evidence>
<dbReference type="Pfam" id="PF14542">
    <property type="entry name" value="Acetyltransf_CG"/>
    <property type="match status" value="1"/>
</dbReference>
<gene>
    <name evidence="3" type="ORF">IV67_GL001275</name>
</gene>
<dbReference type="Gene3D" id="3.40.630.30">
    <property type="match status" value="1"/>
</dbReference>
<dbReference type="PATRIC" id="fig|1620.3.peg.1290"/>
<dbReference type="InterPro" id="IPR000182">
    <property type="entry name" value="GNAT_dom"/>
</dbReference>
<dbReference type="CDD" id="cd04301">
    <property type="entry name" value="NAT_SF"/>
    <property type="match status" value="1"/>
</dbReference>
<dbReference type="InterPro" id="IPR045057">
    <property type="entry name" value="Gcn5-rel_NAT"/>
</dbReference>
<evidence type="ECO:0000313" key="4">
    <source>
        <dbReference type="Proteomes" id="UP000051673"/>
    </source>
</evidence>
<reference evidence="3 4" key="1">
    <citation type="journal article" date="2015" name="Genome Announc.">
        <title>Expanding the biotechnology potential of lactobacilli through comparative genomics of 213 strains and associated genera.</title>
        <authorList>
            <person name="Sun Z."/>
            <person name="Harris H.M."/>
            <person name="McCann A."/>
            <person name="Guo C."/>
            <person name="Argimon S."/>
            <person name="Zhang W."/>
            <person name="Yang X."/>
            <person name="Jeffery I.B."/>
            <person name="Cooney J.C."/>
            <person name="Kagawa T.F."/>
            <person name="Liu W."/>
            <person name="Song Y."/>
            <person name="Salvetti E."/>
            <person name="Wrobel A."/>
            <person name="Rasinkangas P."/>
            <person name="Parkhill J."/>
            <person name="Rea M.C."/>
            <person name="O'Sullivan O."/>
            <person name="Ritari J."/>
            <person name="Douillard F.P."/>
            <person name="Paul Ross R."/>
            <person name="Yang R."/>
            <person name="Briner A.E."/>
            <person name="Felis G.E."/>
            <person name="de Vos W.M."/>
            <person name="Barrangou R."/>
            <person name="Klaenhammer T.R."/>
            <person name="Caufield P.W."/>
            <person name="Cui Y."/>
            <person name="Zhang H."/>
            <person name="O'Toole P.W."/>
        </authorList>
    </citation>
    <scope>NUCLEOTIDE SEQUENCE [LARGE SCALE GENOMIC DNA]</scope>
    <source>
        <strain evidence="3 4">DSM 20014</strain>
    </source>
</reference>
<accession>A0A0R2JQR9</accession>
<protein>
    <submittedName>
        <fullName evidence="3">Uncharacterized protein</fullName>
    </submittedName>
</protein>
<feature type="domain" description="N-acetyltransferase" evidence="2">
    <location>
        <begin position="7"/>
        <end position="96"/>
    </location>
</feature>
<keyword evidence="4" id="KW-1185">Reference proteome</keyword>
<evidence type="ECO:0000313" key="3">
    <source>
        <dbReference type="EMBL" id="KRN77749.1"/>
    </source>
</evidence>
<sequence>MTVMQNQFVHEPGRLFLENDAHQVVGEILYTEHVDTKVWDVTHTFVDPDFRGQGIAAQLLDALAELARQENVKLKPLCVYVKTAFMRESKYDDVKTH</sequence>
<dbReference type="GO" id="GO:0016747">
    <property type="term" value="F:acyltransferase activity, transferring groups other than amino-acyl groups"/>
    <property type="evidence" value="ECO:0007669"/>
    <property type="project" value="InterPro"/>
</dbReference>
<dbReference type="AlphaFoldDB" id="A0A0R2JQR9"/>
<proteinExistence type="predicted"/>
<feature type="domain" description="N-acetyltransferase" evidence="1">
    <location>
        <begin position="1"/>
        <end position="97"/>
    </location>
</feature>
<dbReference type="InterPro" id="IPR031165">
    <property type="entry name" value="GNAT_YJDJ"/>
</dbReference>